<feature type="domain" description="CCHC-type" evidence="4">
    <location>
        <begin position="218"/>
        <end position="233"/>
    </location>
</feature>
<evidence type="ECO:0000256" key="3">
    <source>
        <dbReference type="SAM" id="MobiDB-lite"/>
    </source>
</evidence>
<dbReference type="AlphaFoldDB" id="A0A8R1IJ08"/>
<keyword evidence="2" id="KW-0175">Coiled coil</keyword>
<dbReference type="Proteomes" id="UP000005237">
    <property type="component" value="Unassembled WGS sequence"/>
</dbReference>
<keyword evidence="1" id="KW-0862">Zinc</keyword>
<protein>
    <submittedName>
        <fullName evidence="5">CCHC-type domain-containing protein</fullName>
    </submittedName>
</protein>
<evidence type="ECO:0000259" key="4">
    <source>
        <dbReference type="PROSITE" id="PS50158"/>
    </source>
</evidence>
<dbReference type="PROSITE" id="PS50158">
    <property type="entry name" value="ZF_CCHC"/>
    <property type="match status" value="1"/>
</dbReference>
<dbReference type="EnsemblMetazoa" id="CJA37219.1">
    <property type="protein sequence ID" value="CJA37219.1"/>
    <property type="gene ID" value="WBGene00213066"/>
</dbReference>
<reference evidence="6" key="1">
    <citation type="submission" date="2010-08" db="EMBL/GenBank/DDBJ databases">
        <authorList>
            <consortium name="Caenorhabditis japonica Sequencing Consortium"/>
            <person name="Wilson R.K."/>
        </authorList>
    </citation>
    <scope>NUCLEOTIDE SEQUENCE [LARGE SCALE GENOMIC DNA]</scope>
    <source>
        <strain evidence="6">DF5081</strain>
    </source>
</reference>
<sequence length="515" mass="59537">MEDNESEVMKVEMALDVLDGTRTSGTKGSELSVEKRHVDVKQRRKLFKNFARFVDTADEVEKKVMENLLSVQSCTERQREMIVGPIEEFRKELWKRFEEIGRDKWPRSVLRLMREQKLQTVEGLREQCERGSLVDRSSTKEGEENHQDELIWFKEEKERLEARIQECEAEKLRAEKLMRRAQRTVEKERKTTEELSGSLQKVSRELERLRRYGRTNQCFRCGGVGHVVRQCTSRPVQKVDTAKKARKAKMVESVKIVGQRRRFEIDSGSVVSVTSTGGWGRSKRRKGLHKVVSKVERKRKQVSDSSSGMETEKQCVPTSLCLKSEERKVRAVVSNPLYIKRNQGIGVGSRSATRCLPKAAQRTVDTVDMISQEKRWVPREQKRLVSDVQKGAKNGRREARRQAVNCAGKSEKSEFSVENTELYLRRTLEDRHGGVCTVKPDRVRLSLISLSASEPVDSMECLVDSRDMAVQEHESVTNRQRGRSRSRKESRRGVDTLLRARARRLERHRHVSSDK</sequence>
<evidence type="ECO:0000256" key="2">
    <source>
        <dbReference type="SAM" id="Coils"/>
    </source>
</evidence>
<organism evidence="5 6">
    <name type="scientific">Caenorhabditis japonica</name>
    <dbReference type="NCBI Taxonomy" id="281687"/>
    <lineage>
        <taxon>Eukaryota</taxon>
        <taxon>Metazoa</taxon>
        <taxon>Ecdysozoa</taxon>
        <taxon>Nematoda</taxon>
        <taxon>Chromadorea</taxon>
        <taxon>Rhabditida</taxon>
        <taxon>Rhabditina</taxon>
        <taxon>Rhabditomorpha</taxon>
        <taxon>Rhabditoidea</taxon>
        <taxon>Rhabditidae</taxon>
        <taxon>Peloderinae</taxon>
        <taxon>Caenorhabditis</taxon>
    </lineage>
</organism>
<evidence type="ECO:0000313" key="5">
    <source>
        <dbReference type="EnsemblMetazoa" id="CJA37219.1"/>
    </source>
</evidence>
<keyword evidence="6" id="KW-1185">Reference proteome</keyword>
<dbReference type="InterPro" id="IPR001878">
    <property type="entry name" value="Znf_CCHC"/>
</dbReference>
<evidence type="ECO:0000256" key="1">
    <source>
        <dbReference type="PROSITE-ProRule" id="PRU00047"/>
    </source>
</evidence>
<accession>A0A8R1IJ08</accession>
<keyword evidence="1" id="KW-0863">Zinc-finger</keyword>
<dbReference type="Gene3D" id="4.10.60.10">
    <property type="entry name" value="Zinc finger, CCHC-type"/>
    <property type="match status" value="1"/>
</dbReference>
<proteinExistence type="predicted"/>
<dbReference type="Pfam" id="PF00098">
    <property type="entry name" value="zf-CCHC"/>
    <property type="match status" value="1"/>
</dbReference>
<dbReference type="SMART" id="SM00343">
    <property type="entry name" value="ZnF_C2HC"/>
    <property type="match status" value="1"/>
</dbReference>
<feature type="compositionally biased region" description="Basic residues" evidence="3">
    <location>
        <begin position="480"/>
        <end position="490"/>
    </location>
</feature>
<reference evidence="5" key="2">
    <citation type="submission" date="2022-06" db="UniProtKB">
        <authorList>
            <consortium name="EnsemblMetazoa"/>
        </authorList>
    </citation>
    <scope>IDENTIFICATION</scope>
    <source>
        <strain evidence="5">DF5081</strain>
    </source>
</reference>
<dbReference type="GO" id="GO:0003676">
    <property type="term" value="F:nucleic acid binding"/>
    <property type="evidence" value="ECO:0007669"/>
    <property type="project" value="InterPro"/>
</dbReference>
<dbReference type="GO" id="GO:0008270">
    <property type="term" value="F:zinc ion binding"/>
    <property type="evidence" value="ECO:0007669"/>
    <property type="project" value="UniProtKB-KW"/>
</dbReference>
<feature type="region of interest" description="Disordered" evidence="3">
    <location>
        <begin position="468"/>
        <end position="496"/>
    </location>
</feature>
<name>A0A8R1IJ08_CAEJA</name>
<keyword evidence="1" id="KW-0479">Metal-binding</keyword>
<evidence type="ECO:0000313" key="6">
    <source>
        <dbReference type="Proteomes" id="UP000005237"/>
    </source>
</evidence>
<feature type="coiled-coil region" evidence="2">
    <location>
        <begin position="143"/>
        <end position="191"/>
    </location>
</feature>